<proteinExistence type="predicted"/>
<gene>
    <name evidence="1" type="ORF">ACFQFQ_22920</name>
</gene>
<name>A0ABW2B7T9_9RHOB</name>
<evidence type="ECO:0000313" key="1">
    <source>
        <dbReference type="EMBL" id="MFC6761676.1"/>
    </source>
</evidence>
<accession>A0ABW2B7T9</accession>
<reference evidence="2" key="1">
    <citation type="journal article" date="2019" name="Int. J. Syst. Evol. Microbiol.">
        <title>The Global Catalogue of Microorganisms (GCM) 10K type strain sequencing project: providing services to taxonomists for standard genome sequencing and annotation.</title>
        <authorList>
            <consortium name="The Broad Institute Genomics Platform"/>
            <consortium name="The Broad Institute Genome Sequencing Center for Infectious Disease"/>
            <person name="Wu L."/>
            <person name="Ma J."/>
        </authorList>
    </citation>
    <scope>NUCLEOTIDE SEQUENCE [LARGE SCALE GENOMIC DNA]</scope>
    <source>
        <strain evidence="2">CCUG 66188</strain>
    </source>
</reference>
<comment type="caution">
    <text evidence="1">The sequence shown here is derived from an EMBL/GenBank/DDBJ whole genome shotgun (WGS) entry which is preliminary data.</text>
</comment>
<dbReference type="Proteomes" id="UP001596353">
    <property type="component" value="Unassembled WGS sequence"/>
</dbReference>
<organism evidence="1 2">
    <name type="scientific">Sulfitobacter porphyrae</name>
    <dbReference type="NCBI Taxonomy" id="1246864"/>
    <lineage>
        <taxon>Bacteria</taxon>
        <taxon>Pseudomonadati</taxon>
        <taxon>Pseudomonadota</taxon>
        <taxon>Alphaproteobacteria</taxon>
        <taxon>Rhodobacterales</taxon>
        <taxon>Roseobacteraceae</taxon>
        <taxon>Sulfitobacter</taxon>
    </lineage>
</organism>
<sequence length="51" mass="5643">MSRAEIWVVDDDDDHREGLCDLISAAGHHPVGLSGVLPRAMRWKGRCLTLS</sequence>
<keyword evidence="2" id="KW-1185">Reference proteome</keyword>
<evidence type="ECO:0000313" key="2">
    <source>
        <dbReference type="Proteomes" id="UP001596353"/>
    </source>
</evidence>
<evidence type="ECO:0008006" key="3">
    <source>
        <dbReference type="Google" id="ProtNLM"/>
    </source>
</evidence>
<protein>
    <recommendedName>
        <fullName evidence="3">Response regulatory domain-containing protein</fullName>
    </recommendedName>
</protein>
<dbReference type="EMBL" id="JBHSWG010000003">
    <property type="protein sequence ID" value="MFC6761676.1"/>
    <property type="molecule type" value="Genomic_DNA"/>
</dbReference>